<accession>A0ABU5H770</accession>
<evidence type="ECO:0000313" key="1">
    <source>
        <dbReference type="EMBL" id="MDY7229328.1"/>
    </source>
</evidence>
<organism evidence="1 2">
    <name type="scientific">Hyalangium rubrum</name>
    <dbReference type="NCBI Taxonomy" id="3103134"/>
    <lineage>
        <taxon>Bacteria</taxon>
        <taxon>Pseudomonadati</taxon>
        <taxon>Myxococcota</taxon>
        <taxon>Myxococcia</taxon>
        <taxon>Myxococcales</taxon>
        <taxon>Cystobacterineae</taxon>
        <taxon>Archangiaceae</taxon>
        <taxon>Hyalangium</taxon>
    </lineage>
</organism>
<gene>
    <name evidence="1" type="ORF">SYV04_23245</name>
</gene>
<keyword evidence="2" id="KW-1185">Reference proteome</keyword>
<evidence type="ECO:0000313" key="2">
    <source>
        <dbReference type="Proteomes" id="UP001291309"/>
    </source>
</evidence>
<comment type="caution">
    <text evidence="1">The sequence shown here is derived from an EMBL/GenBank/DDBJ whole genome shotgun (WGS) entry which is preliminary data.</text>
</comment>
<dbReference type="Proteomes" id="UP001291309">
    <property type="component" value="Unassembled WGS sequence"/>
</dbReference>
<protein>
    <submittedName>
        <fullName evidence="1">Uncharacterized protein</fullName>
    </submittedName>
</protein>
<reference evidence="1 2" key="1">
    <citation type="submission" date="2023-12" db="EMBL/GenBank/DDBJ databases">
        <title>the genome sequence of Hyalangium sp. s54d21.</title>
        <authorList>
            <person name="Zhang X."/>
        </authorList>
    </citation>
    <scope>NUCLEOTIDE SEQUENCE [LARGE SCALE GENOMIC DNA]</scope>
    <source>
        <strain evidence="2">s54d21</strain>
    </source>
</reference>
<name>A0ABU5H770_9BACT</name>
<dbReference type="EMBL" id="JAXIVS010000008">
    <property type="protein sequence ID" value="MDY7229328.1"/>
    <property type="molecule type" value="Genomic_DNA"/>
</dbReference>
<sequence length="268" mass="28330">MKLVAMVRAPAKPEEAASSLGNALGLTLAEARMRLAPEPPTVLALLAPAPADALVSKLRGAGMAVLSVDAAVPSDSERTVARTVALGPTGATFQPRSGAPVELPWGEVVAILRGVSAVRTEMSSVQESKKFSLATAIATQGLKTSQTVEKTVRSHQEQVEQVILVYGRGGQRISLREQGIDYSCLGAAMQPTRTANIAVLARLLKEKTPGAFHDERLIRLGRRPLPMFIGGEVRTSRPSQTSVETAGGLDVLAEILWRAVEQGLLSPT</sequence>
<proteinExistence type="predicted"/>
<dbReference type="RefSeq" id="WP_321548055.1">
    <property type="nucleotide sequence ID" value="NZ_JAXIVS010000008.1"/>
</dbReference>